<feature type="compositionally biased region" description="Polar residues" evidence="1">
    <location>
        <begin position="11"/>
        <end position="33"/>
    </location>
</feature>
<gene>
    <name evidence="2" type="ORF">HNY73_021317</name>
</gene>
<reference evidence="2" key="2">
    <citation type="submission" date="2020-06" db="EMBL/GenBank/DDBJ databases">
        <authorList>
            <person name="Sheffer M."/>
        </authorList>
    </citation>
    <scope>NUCLEOTIDE SEQUENCE</scope>
</reference>
<keyword evidence="3" id="KW-1185">Reference proteome</keyword>
<feature type="compositionally biased region" description="Basic residues" evidence="1">
    <location>
        <begin position="1"/>
        <end position="10"/>
    </location>
</feature>
<evidence type="ECO:0000313" key="3">
    <source>
        <dbReference type="Proteomes" id="UP000807504"/>
    </source>
</evidence>
<reference evidence="2" key="1">
    <citation type="journal article" date="2020" name="bioRxiv">
        <title>Chromosome-level reference genome of the European wasp spider Argiope bruennichi: a resource for studies on range expansion and evolutionary adaptation.</title>
        <authorList>
            <person name="Sheffer M.M."/>
            <person name="Hoppe A."/>
            <person name="Krehenwinkel H."/>
            <person name="Uhl G."/>
            <person name="Kuss A.W."/>
            <person name="Jensen L."/>
            <person name="Jensen C."/>
            <person name="Gillespie R.G."/>
            <person name="Hoff K.J."/>
            <person name="Prost S."/>
        </authorList>
    </citation>
    <scope>NUCLEOTIDE SEQUENCE</scope>
</reference>
<protein>
    <submittedName>
        <fullName evidence="2">Uncharacterized protein</fullName>
    </submittedName>
</protein>
<sequence length="106" mass="12177">MAVSMSRRKGFQNTQRIGTPKTLSVSYGMTPSQRESEMDSKVTGKCRINDDLAIHDQYLPSQALPLFVYVRMRPDKLDKSPEEKHYLDHLVNVRFEDGQVQTLSCE</sequence>
<dbReference type="EMBL" id="JABXBU010002231">
    <property type="protein sequence ID" value="KAF8763102.1"/>
    <property type="molecule type" value="Genomic_DNA"/>
</dbReference>
<dbReference type="Proteomes" id="UP000807504">
    <property type="component" value="Unassembled WGS sequence"/>
</dbReference>
<accession>A0A8T0DXA9</accession>
<proteinExistence type="predicted"/>
<comment type="caution">
    <text evidence="2">The sequence shown here is derived from an EMBL/GenBank/DDBJ whole genome shotgun (WGS) entry which is preliminary data.</text>
</comment>
<name>A0A8T0DXA9_ARGBR</name>
<organism evidence="2 3">
    <name type="scientific">Argiope bruennichi</name>
    <name type="common">Wasp spider</name>
    <name type="synonym">Aranea bruennichi</name>
    <dbReference type="NCBI Taxonomy" id="94029"/>
    <lineage>
        <taxon>Eukaryota</taxon>
        <taxon>Metazoa</taxon>
        <taxon>Ecdysozoa</taxon>
        <taxon>Arthropoda</taxon>
        <taxon>Chelicerata</taxon>
        <taxon>Arachnida</taxon>
        <taxon>Araneae</taxon>
        <taxon>Araneomorphae</taxon>
        <taxon>Entelegynae</taxon>
        <taxon>Araneoidea</taxon>
        <taxon>Araneidae</taxon>
        <taxon>Argiope</taxon>
    </lineage>
</organism>
<feature type="region of interest" description="Disordered" evidence="1">
    <location>
        <begin position="1"/>
        <end position="41"/>
    </location>
</feature>
<evidence type="ECO:0000313" key="2">
    <source>
        <dbReference type="EMBL" id="KAF8763102.1"/>
    </source>
</evidence>
<evidence type="ECO:0000256" key="1">
    <source>
        <dbReference type="SAM" id="MobiDB-lite"/>
    </source>
</evidence>
<dbReference type="AlphaFoldDB" id="A0A8T0DXA9"/>